<dbReference type="RefSeq" id="WP_093271526.1">
    <property type="nucleotide sequence ID" value="NZ_FNOK01000033.1"/>
</dbReference>
<gene>
    <name evidence="7" type="ORF">SAMN05216215_103392</name>
</gene>
<evidence type="ECO:0000256" key="5">
    <source>
        <dbReference type="ARBA" id="ARBA00023136"/>
    </source>
</evidence>
<protein>
    <submittedName>
        <fullName evidence="7">Threonine/homoserine/homoserine lactone efflux protein</fullName>
    </submittedName>
</protein>
<keyword evidence="2" id="KW-1003">Cell membrane</keyword>
<dbReference type="GO" id="GO:0005886">
    <property type="term" value="C:plasma membrane"/>
    <property type="evidence" value="ECO:0007669"/>
    <property type="project" value="UniProtKB-SubCell"/>
</dbReference>
<feature type="transmembrane region" description="Helical" evidence="6">
    <location>
        <begin position="6"/>
        <end position="28"/>
    </location>
</feature>
<evidence type="ECO:0000256" key="6">
    <source>
        <dbReference type="SAM" id="Phobius"/>
    </source>
</evidence>
<evidence type="ECO:0000313" key="7">
    <source>
        <dbReference type="EMBL" id="SDY72727.1"/>
    </source>
</evidence>
<dbReference type="AlphaFoldDB" id="A0A1H3M7L1"/>
<dbReference type="GO" id="GO:0015171">
    <property type="term" value="F:amino acid transmembrane transporter activity"/>
    <property type="evidence" value="ECO:0007669"/>
    <property type="project" value="TreeGrafter"/>
</dbReference>
<evidence type="ECO:0000313" key="8">
    <source>
        <dbReference type="Proteomes" id="UP000199529"/>
    </source>
</evidence>
<keyword evidence="4 6" id="KW-1133">Transmembrane helix</keyword>
<feature type="transmembrane region" description="Helical" evidence="6">
    <location>
        <begin position="151"/>
        <end position="174"/>
    </location>
</feature>
<accession>A0A1H3M7L1</accession>
<evidence type="ECO:0000256" key="2">
    <source>
        <dbReference type="ARBA" id="ARBA00022475"/>
    </source>
</evidence>
<evidence type="ECO:0000256" key="3">
    <source>
        <dbReference type="ARBA" id="ARBA00022692"/>
    </source>
</evidence>
<dbReference type="EMBL" id="FNOK01000033">
    <property type="protein sequence ID" value="SDY72727.1"/>
    <property type="molecule type" value="Genomic_DNA"/>
</dbReference>
<keyword evidence="5 6" id="KW-0472">Membrane</keyword>
<dbReference type="PANTHER" id="PTHR30086">
    <property type="entry name" value="ARGININE EXPORTER PROTEIN ARGO"/>
    <property type="match status" value="1"/>
</dbReference>
<name>A0A1H3M7L1_9PSEU</name>
<dbReference type="Pfam" id="PF01810">
    <property type="entry name" value="LysE"/>
    <property type="match status" value="1"/>
</dbReference>
<dbReference type="OrthoDB" id="3175972at2"/>
<evidence type="ECO:0000256" key="4">
    <source>
        <dbReference type="ARBA" id="ARBA00022989"/>
    </source>
</evidence>
<proteinExistence type="predicted"/>
<reference evidence="8" key="1">
    <citation type="submission" date="2016-10" db="EMBL/GenBank/DDBJ databases">
        <authorList>
            <person name="Varghese N."/>
            <person name="Submissions S."/>
        </authorList>
    </citation>
    <scope>NUCLEOTIDE SEQUENCE [LARGE SCALE GENOMIC DNA]</scope>
    <source>
        <strain evidence="8">CGMCC 4.3530</strain>
    </source>
</reference>
<feature type="transmembrane region" description="Helical" evidence="6">
    <location>
        <begin position="109"/>
        <end position="131"/>
    </location>
</feature>
<dbReference type="Proteomes" id="UP000199529">
    <property type="component" value="Unassembled WGS sequence"/>
</dbReference>
<evidence type="ECO:0000256" key="1">
    <source>
        <dbReference type="ARBA" id="ARBA00004651"/>
    </source>
</evidence>
<organism evidence="7 8">
    <name type="scientific">Saccharopolyspora shandongensis</name>
    <dbReference type="NCBI Taxonomy" id="418495"/>
    <lineage>
        <taxon>Bacteria</taxon>
        <taxon>Bacillati</taxon>
        <taxon>Actinomycetota</taxon>
        <taxon>Actinomycetes</taxon>
        <taxon>Pseudonocardiales</taxon>
        <taxon>Pseudonocardiaceae</taxon>
        <taxon>Saccharopolyspora</taxon>
    </lineage>
</organism>
<feature type="transmembrane region" description="Helical" evidence="6">
    <location>
        <begin position="40"/>
        <end position="64"/>
    </location>
</feature>
<dbReference type="InterPro" id="IPR001123">
    <property type="entry name" value="LeuE-type"/>
</dbReference>
<dbReference type="PANTHER" id="PTHR30086:SF20">
    <property type="entry name" value="ARGININE EXPORTER PROTEIN ARGO-RELATED"/>
    <property type="match status" value="1"/>
</dbReference>
<keyword evidence="8" id="KW-1185">Reference proteome</keyword>
<feature type="transmembrane region" description="Helical" evidence="6">
    <location>
        <begin position="70"/>
        <end position="88"/>
    </location>
</feature>
<sequence>MDLGIVLAFIGAAAVISLVPGPDMMFILANGISSGPRGGVVAALGMSSGIVVHTVVAALGLTAIFQAVPVALEVVRIAGVVFLLYLAVQSWRASAMPEVQAAPARSLRRIYALAVLTNVSNPKVILFYLAFVPQFVSTQAAWPIPVQLLALGGLLVVVGISVDASVGLTSGWLSNVLLRRRAIQRWLDRTAAVVFGALALRLTTEDLRS</sequence>
<comment type="subcellular location">
    <subcellularLocation>
        <location evidence="1">Cell membrane</location>
        <topology evidence="1">Multi-pass membrane protein</topology>
    </subcellularLocation>
</comment>
<dbReference type="PIRSF" id="PIRSF006324">
    <property type="entry name" value="LeuE"/>
    <property type="match status" value="1"/>
</dbReference>
<keyword evidence="3 6" id="KW-0812">Transmembrane</keyword>